<dbReference type="InterPro" id="IPR000644">
    <property type="entry name" value="CBS_dom"/>
</dbReference>
<dbReference type="SUPFAM" id="SSF54631">
    <property type="entry name" value="CBS-domain pair"/>
    <property type="match status" value="1"/>
</dbReference>
<protein>
    <submittedName>
        <fullName evidence="4">Predicted transcriptional regulator containing CBS domains</fullName>
    </submittedName>
</protein>
<keyword evidence="5" id="KW-1185">Reference proteome</keyword>
<dbReference type="InterPro" id="IPR010766">
    <property type="entry name" value="DRTGG"/>
</dbReference>
<dbReference type="KEGG" id="shv:AAT16_08390"/>
<dbReference type="Gene3D" id="3.40.1390.20">
    <property type="entry name" value="HprK N-terminal domain-like"/>
    <property type="match status" value="1"/>
</dbReference>
<dbReference type="Proteomes" id="UP000183090">
    <property type="component" value="Unassembled WGS sequence"/>
</dbReference>
<sequence>MSKHDEILEYIHALPEGAKISVRQVSANLGVSDGTSYRAIKFAEKEGLVKTIERVGTIRVARRESHGDGNLTFQQVNRVIQGTILAGRKGMNHEITRFIIGAMRTEALETYLEEGALLIVGNREDAQWRALGNRSGMLITGGFGPAAGIIERAESLGLPVISTSADTFSVASVIQRELYSRSLMTNVVTAADLVIKQEEYVYDLEIGDAREYMPADKVTVLVDGERYLGTIRSSDISWVDRNRYKEWIQPDIEVPPSSTLQRLRQVMSWHQLNIVPVVDNDNQFLGVVHRRDVFKEFEPRKLSTGMSSEEVIDREIRIDENKIRMKVMPFMTDEYGSITQSAFMRLMERLTGVVLQSYDIHSYHIDSLNLMNVKLVQLNQEIVLEGNIIDLGDQFLRLEVETSTDGGILSKAMLMIQHYSDHKK</sequence>
<evidence type="ECO:0000259" key="2">
    <source>
        <dbReference type="PROSITE" id="PS51371"/>
    </source>
</evidence>
<organism evidence="4 6">
    <name type="scientific">Salinicoccus halodurans</name>
    <dbReference type="NCBI Taxonomy" id="407035"/>
    <lineage>
        <taxon>Bacteria</taxon>
        <taxon>Bacillati</taxon>
        <taxon>Bacillota</taxon>
        <taxon>Bacilli</taxon>
        <taxon>Bacillales</taxon>
        <taxon>Staphylococcaceae</taxon>
        <taxon>Salinicoccus</taxon>
    </lineage>
</organism>
<dbReference type="PROSITE" id="PS51371">
    <property type="entry name" value="CBS"/>
    <property type="match status" value="1"/>
</dbReference>
<dbReference type="Proteomes" id="UP000034029">
    <property type="component" value="Chromosome"/>
</dbReference>
<evidence type="ECO:0000313" key="4">
    <source>
        <dbReference type="EMBL" id="SFK93539.1"/>
    </source>
</evidence>
<evidence type="ECO:0000256" key="1">
    <source>
        <dbReference type="PROSITE-ProRule" id="PRU00703"/>
    </source>
</evidence>
<dbReference type="EMBL" id="CP011366">
    <property type="protein sequence ID" value="AKG74249.1"/>
    <property type="molecule type" value="Genomic_DNA"/>
</dbReference>
<dbReference type="Pfam" id="PF07085">
    <property type="entry name" value="DRTGG"/>
    <property type="match status" value="1"/>
</dbReference>
<reference evidence="3 5" key="1">
    <citation type="journal article" date="2015" name="Int. J. Syst. Evol. Microbiol.">
        <title>Complete genome sequence of Salinicoccus halodurans H3B36, isolated from the Qaidam Basin in China.</title>
        <authorList>
            <person name="Jiang K."/>
            <person name="Xue Y."/>
            <person name="Ma Y."/>
        </authorList>
    </citation>
    <scope>NUCLEOTIDE SEQUENCE [LARGE SCALE GENOMIC DNA]</scope>
    <source>
        <strain evidence="3 5">H3B36</strain>
    </source>
</reference>
<evidence type="ECO:0000313" key="5">
    <source>
        <dbReference type="Proteomes" id="UP000034029"/>
    </source>
</evidence>
<dbReference type="Gene3D" id="3.10.580.10">
    <property type="entry name" value="CBS-domain"/>
    <property type="match status" value="1"/>
</dbReference>
<dbReference type="Gene3D" id="1.10.10.10">
    <property type="entry name" value="Winged helix-like DNA-binding domain superfamily/Winged helix DNA-binding domain"/>
    <property type="match status" value="1"/>
</dbReference>
<dbReference type="InterPro" id="IPR036388">
    <property type="entry name" value="WH-like_DNA-bd_sf"/>
</dbReference>
<evidence type="ECO:0000313" key="6">
    <source>
        <dbReference type="Proteomes" id="UP000183090"/>
    </source>
</evidence>
<feature type="domain" description="CBS" evidence="2">
    <location>
        <begin position="247"/>
        <end position="304"/>
    </location>
</feature>
<reference evidence="4 6" key="3">
    <citation type="submission" date="2016-10" db="EMBL/GenBank/DDBJ databases">
        <authorList>
            <person name="Varghese N."/>
            <person name="Submissions S."/>
        </authorList>
    </citation>
    <scope>NUCLEOTIDE SEQUENCE [LARGE SCALE GENOMIC DNA]</scope>
    <source>
        <strain evidence="4 6">CGMCC 1.6501</strain>
    </source>
</reference>
<proteinExistence type="predicted"/>
<evidence type="ECO:0000313" key="3">
    <source>
        <dbReference type="EMBL" id="AKG74249.1"/>
    </source>
</evidence>
<dbReference type="RefSeq" id="WP_046790431.1">
    <property type="nucleotide sequence ID" value="NZ_CP011366.1"/>
</dbReference>
<dbReference type="OrthoDB" id="1790451at2"/>
<dbReference type="InterPro" id="IPR046342">
    <property type="entry name" value="CBS_dom_sf"/>
</dbReference>
<gene>
    <name evidence="3" type="ORF">AAT16_08390</name>
    <name evidence="4" type="ORF">SAMN05216235_2573</name>
</gene>
<accession>A0A0F7HLP6</accession>
<dbReference type="AlphaFoldDB" id="A0A0F7HLP6"/>
<name>A0A0F7HLP6_9STAP</name>
<reference evidence="5" key="2">
    <citation type="submission" date="2015-04" db="EMBL/GenBank/DDBJ databases">
        <title>Complete genome sequence of Salinicoccus halodurans strain H3B36, isolated from the Qaidam basin of China.</title>
        <authorList>
            <person name="Ma Y."/>
            <person name="Jiang K."/>
            <person name="Xue Y."/>
        </authorList>
    </citation>
    <scope>NUCLEOTIDE SEQUENCE [LARGE SCALE GENOMIC DNA]</scope>
    <source>
        <strain evidence="5">H3B36</strain>
    </source>
</reference>
<dbReference type="EMBL" id="FOTB01000006">
    <property type="protein sequence ID" value="SFK93539.1"/>
    <property type="molecule type" value="Genomic_DNA"/>
</dbReference>
<keyword evidence="1" id="KW-0129">CBS domain</keyword>
<dbReference type="InterPro" id="IPR028979">
    <property type="entry name" value="Ser_kin/Pase_Hpr-like_N_sf"/>
</dbReference>
<dbReference type="SUPFAM" id="SSF75138">
    <property type="entry name" value="HprK N-terminal domain-like"/>
    <property type="match status" value="1"/>
</dbReference>
<dbReference type="Pfam" id="PF00571">
    <property type="entry name" value="CBS"/>
    <property type="match status" value="1"/>
</dbReference>